<feature type="domain" description="Band 7" evidence="5">
    <location>
        <begin position="23"/>
        <end position="181"/>
    </location>
</feature>
<evidence type="ECO:0000313" key="6">
    <source>
        <dbReference type="EMBL" id="MCX8996825.1"/>
    </source>
</evidence>
<comment type="caution">
    <text evidence="6">The sequence shown here is derived from an EMBL/GenBank/DDBJ whole genome shotgun (WGS) entry which is preliminary data.</text>
</comment>
<organism evidence="6 7">
    <name type="scientific">Ectorhizobium quercum</name>
    <dbReference type="NCBI Taxonomy" id="2965071"/>
    <lineage>
        <taxon>Bacteria</taxon>
        <taxon>Pseudomonadati</taxon>
        <taxon>Pseudomonadota</taxon>
        <taxon>Alphaproteobacteria</taxon>
        <taxon>Hyphomicrobiales</taxon>
        <taxon>Rhizobiaceae</taxon>
        <taxon>Ectorhizobium</taxon>
    </lineage>
</organism>
<evidence type="ECO:0000313" key="7">
    <source>
        <dbReference type="Proteomes" id="UP001208771"/>
    </source>
</evidence>
<dbReference type="InterPro" id="IPR001972">
    <property type="entry name" value="Stomatin_HflK_fam"/>
</dbReference>
<comment type="similarity">
    <text evidence="2">Belongs to the band 7/mec-2 family.</text>
</comment>
<dbReference type="SUPFAM" id="SSF117892">
    <property type="entry name" value="Band 7/SPFH domain"/>
    <property type="match status" value="1"/>
</dbReference>
<feature type="region of interest" description="Disordered" evidence="3">
    <location>
        <begin position="307"/>
        <end position="333"/>
    </location>
</feature>
<keyword evidence="7" id="KW-1185">Reference proteome</keyword>
<dbReference type="CDD" id="cd08829">
    <property type="entry name" value="SPFH_paraslipin"/>
    <property type="match status" value="1"/>
</dbReference>
<feature type="compositionally biased region" description="Polar residues" evidence="3">
    <location>
        <begin position="314"/>
        <end position="324"/>
    </location>
</feature>
<dbReference type="EMBL" id="JANFPI010000002">
    <property type="protein sequence ID" value="MCX8996825.1"/>
    <property type="molecule type" value="Genomic_DNA"/>
</dbReference>
<evidence type="ECO:0000259" key="5">
    <source>
        <dbReference type="SMART" id="SM00244"/>
    </source>
</evidence>
<dbReference type="GO" id="GO:0005886">
    <property type="term" value="C:plasma membrane"/>
    <property type="evidence" value="ECO:0007669"/>
    <property type="project" value="UniProtKB-ARBA"/>
</dbReference>
<accession>A0AAE3N007</accession>
<keyword evidence="4" id="KW-1133">Transmembrane helix</keyword>
<sequence length="333" mass="36118">MEFTGFDISVVALVGLVILVLLAGIKTVPQGYRYTVERFGRYTRTLEPGLNLIVPFIERVGARKNVMEQVLDIPTQEVITRDNASVSADAVAFYQILNAAQAAYQVSDLQDAVINLTMTNIRSVMGSMDLDELLSNRDQINERLLRIVDDAVGPWGVKVTRIEIKDIRPPVDLVDAMARQMKAEREKRAQVLEAEGFRNAQILRAEGAKQSAILQAEGQREAAYREAEARERLAEAEAAATRMVSEAIASGDVQAINYFVAQKYTEALASIGTAGNSKIVLMPMEASALIGSLGGIGAIAREVFGEDARPSGRPATTAQRSTPAVNPFAPPGE</sequence>
<evidence type="ECO:0000256" key="4">
    <source>
        <dbReference type="SAM" id="Phobius"/>
    </source>
</evidence>
<protein>
    <submittedName>
        <fullName evidence="6">SPFH/Band 7/PHB domain protein</fullName>
    </submittedName>
</protein>
<evidence type="ECO:0000256" key="3">
    <source>
        <dbReference type="SAM" id="MobiDB-lite"/>
    </source>
</evidence>
<feature type="transmembrane region" description="Helical" evidence="4">
    <location>
        <begin position="6"/>
        <end position="25"/>
    </location>
</feature>
<proteinExistence type="inferred from homology"/>
<dbReference type="AlphaFoldDB" id="A0AAE3N007"/>
<dbReference type="PANTHER" id="PTHR43327:SF10">
    <property type="entry name" value="STOMATIN-LIKE PROTEIN 2, MITOCHONDRIAL"/>
    <property type="match status" value="1"/>
</dbReference>
<evidence type="ECO:0000256" key="1">
    <source>
        <dbReference type="ARBA" id="ARBA00004167"/>
    </source>
</evidence>
<dbReference type="InterPro" id="IPR001107">
    <property type="entry name" value="Band_7"/>
</dbReference>
<dbReference type="SMART" id="SM00244">
    <property type="entry name" value="PHB"/>
    <property type="match status" value="1"/>
</dbReference>
<comment type="subcellular location">
    <subcellularLocation>
        <location evidence="1">Membrane</location>
        <topology evidence="1">Single-pass membrane protein</topology>
    </subcellularLocation>
</comment>
<dbReference type="RefSeq" id="WP_306410603.1">
    <property type="nucleotide sequence ID" value="NZ_JANFPI010000002.1"/>
</dbReference>
<dbReference type="GO" id="GO:0098552">
    <property type="term" value="C:side of membrane"/>
    <property type="evidence" value="ECO:0007669"/>
    <property type="project" value="UniProtKB-ARBA"/>
</dbReference>
<keyword evidence="4" id="KW-0472">Membrane</keyword>
<dbReference type="PANTHER" id="PTHR43327">
    <property type="entry name" value="STOMATIN-LIKE PROTEIN 2, MITOCHONDRIAL"/>
    <property type="match status" value="1"/>
</dbReference>
<dbReference type="Proteomes" id="UP001208771">
    <property type="component" value="Unassembled WGS sequence"/>
</dbReference>
<keyword evidence="4" id="KW-0812">Transmembrane</keyword>
<dbReference type="Gene3D" id="3.30.479.30">
    <property type="entry name" value="Band 7 domain"/>
    <property type="match status" value="1"/>
</dbReference>
<dbReference type="InterPro" id="IPR050710">
    <property type="entry name" value="Band7/mec-2_domain"/>
</dbReference>
<reference evidence="6" key="1">
    <citation type="submission" date="2022-07" db="EMBL/GenBank/DDBJ databases">
        <title>Ectorhizobium quercum gen.nov., sp. nov.</title>
        <authorList>
            <person name="Ma T."/>
            <person name="Li Y."/>
        </authorList>
    </citation>
    <scope>NUCLEOTIDE SEQUENCE</scope>
    <source>
        <strain evidence="6">BDR2-2</strain>
    </source>
</reference>
<dbReference type="InterPro" id="IPR036013">
    <property type="entry name" value="Band_7/SPFH_dom_sf"/>
</dbReference>
<dbReference type="PRINTS" id="PR00721">
    <property type="entry name" value="STOMATIN"/>
</dbReference>
<gene>
    <name evidence="6" type="ORF">NOF55_06875</name>
</gene>
<dbReference type="FunFam" id="3.30.479.30:FF:000004">
    <property type="entry name" value="Putative membrane protease family, stomatin"/>
    <property type="match status" value="1"/>
</dbReference>
<name>A0AAE3N007_9HYPH</name>
<dbReference type="Pfam" id="PF01145">
    <property type="entry name" value="Band_7"/>
    <property type="match status" value="1"/>
</dbReference>
<evidence type="ECO:0000256" key="2">
    <source>
        <dbReference type="ARBA" id="ARBA00008164"/>
    </source>
</evidence>